<protein>
    <submittedName>
        <fullName evidence="1">Uncharacterized protein</fullName>
    </submittedName>
</protein>
<reference evidence="1" key="1">
    <citation type="submission" date="2014-11" db="EMBL/GenBank/DDBJ databases">
        <authorList>
            <person name="Amaro Gonzalez C."/>
        </authorList>
    </citation>
    <scope>NUCLEOTIDE SEQUENCE</scope>
</reference>
<evidence type="ECO:0000313" key="1">
    <source>
        <dbReference type="EMBL" id="JAH11612.1"/>
    </source>
</evidence>
<sequence length="34" mass="3985">MFVRLVSINGAMLEPCVFIVHNCAHKNYLNYRKC</sequence>
<reference evidence="1" key="2">
    <citation type="journal article" date="2015" name="Fish Shellfish Immunol.">
        <title>Early steps in the European eel (Anguilla anguilla)-Vibrio vulnificus interaction in the gills: Role of the RtxA13 toxin.</title>
        <authorList>
            <person name="Callol A."/>
            <person name="Pajuelo D."/>
            <person name="Ebbesson L."/>
            <person name="Teles M."/>
            <person name="MacKenzie S."/>
            <person name="Amaro C."/>
        </authorList>
    </citation>
    <scope>NUCLEOTIDE SEQUENCE</scope>
</reference>
<dbReference type="EMBL" id="GBXM01096965">
    <property type="protein sequence ID" value="JAH11612.1"/>
    <property type="molecule type" value="Transcribed_RNA"/>
</dbReference>
<dbReference type="AlphaFoldDB" id="A0A0E9Q506"/>
<organism evidence="1">
    <name type="scientific">Anguilla anguilla</name>
    <name type="common">European freshwater eel</name>
    <name type="synonym">Muraena anguilla</name>
    <dbReference type="NCBI Taxonomy" id="7936"/>
    <lineage>
        <taxon>Eukaryota</taxon>
        <taxon>Metazoa</taxon>
        <taxon>Chordata</taxon>
        <taxon>Craniata</taxon>
        <taxon>Vertebrata</taxon>
        <taxon>Euteleostomi</taxon>
        <taxon>Actinopterygii</taxon>
        <taxon>Neopterygii</taxon>
        <taxon>Teleostei</taxon>
        <taxon>Anguilliformes</taxon>
        <taxon>Anguillidae</taxon>
        <taxon>Anguilla</taxon>
    </lineage>
</organism>
<proteinExistence type="predicted"/>
<accession>A0A0E9Q506</accession>
<name>A0A0E9Q506_ANGAN</name>